<keyword evidence="3" id="KW-1185">Reference proteome</keyword>
<feature type="coiled-coil region" evidence="1">
    <location>
        <begin position="35"/>
        <end position="118"/>
    </location>
</feature>
<organism evidence="2 3">
    <name type="scientific">Stentor coeruleus</name>
    <dbReference type="NCBI Taxonomy" id="5963"/>
    <lineage>
        <taxon>Eukaryota</taxon>
        <taxon>Sar</taxon>
        <taxon>Alveolata</taxon>
        <taxon>Ciliophora</taxon>
        <taxon>Postciliodesmatophora</taxon>
        <taxon>Heterotrichea</taxon>
        <taxon>Heterotrichida</taxon>
        <taxon>Stentoridae</taxon>
        <taxon>Stentor</taxon>
    </lineage>
</organism>
<proteinExistence type="predicted"/>
<evidence type="ECO:0000313" key="3">
    <source>
        <dbReference type="Proteomes" id="UP000187209"/>
    </source>
</evidence>
<evidence type="ECO:0000256" key="1">
    <source>
        <dbReference type="SAM" id="Coils"/>
    </source>
</evidence>
<protein>
    <submittedName>
        <fullName evidence="2">Uncharacterized protein</fullName>
    </submittedName>
</protein>
<dbReference type="Proteomes" id="UP000187209">
    <property type="component" value="Unassembled WGS sequence"/>
</dbReference>
<dbReference type="AlphaFoldDB" id="A0A1R2C3G4"/>
<dbReference type="EMBL" id="MPUH01000300">
    <property type="protein sequence ID" value="OMJ83552.1"/>
    <property type="molecule type" value="Genomic_DNA"/>
</dbReference>
<name>A0A1R2C3G4_9CILI</name>
<sequence>MIGIMEESYKCNFDKEYQCERYKDFIRMHVKDHEIENLKRERLKVQETQSKLKKKKLELNQVIENYKKSKEEIDNILTLRQKEIDQLKINNETLKTEITNYEKKRKELEEAKTRHTSRAESFLSQSPMLTPRLNLPDKNDDSIEYIEIIKTQVARNNNPTDIAIKIIEDVKEQIKLYNKHWCVDKVEQKFLSDELRVRKDYVNQYLKSENMKLLNQERSLENRMKILDSVKYDKNDKADDRAYIKKSFERIIRERKDIDDSKAELISILNVVKGLEFNINNSIRLYKEAYGDLLTIYKAIDNKLKFLSILVERYFQQ</sequence>
<keyword evidence="1" id="KW-0175">Coiled coil</keyword>
<accession>A0A1R2C3G4</accession>
<evidence type="ECO:0000313" key="2">
    <source>
        <dbReference type="EMBL" id="OMJ83552.1"/>
    </source>
</evidence>
<comment type="caution">
    <text evidence="2">The sequence shown here is derived from an EMBL/GenBank/DDBJ whole genome shotgun (WGS) entry which is preliminary data.</text>
</comment>
<reference evidence="2 3" key="1">
    <citation type="submission" date="2016-11" db="EMBL/GenBank/DDBJ databases">
        <title>The macronuclear genome of Stentor coeruleus: a giant cell with tiny introns.</title>
        <authorList>
            <person name="Slabodnick M."/>
            <person name="Ruby J.G."/>
            <person name="Reiff S.B."/>
            <person name="Swart E.C."/>
            <person name="Gosai S."/>
            <person name="Prabakaran S."/>
            <person name="Witkowska E."/>
            <person name="Larue G.E."/>
            <person name="Fisher S."/>
            <person name="Freeman R.M."/>
            <person name="Gunawardena J."/>
            <person name="Chu W."/>
            <person name="Stover N.A."/>
            <person name="Gregory B.D."/>
            <person name="Nowacki M."/>
            <person name="Derisi J."/>
            <person name="Roy S.W."/>
            <person name="Marshall W.F."/>
            <person name="Sood P."/>
        </authorList>
    </citation>
    <scope>NUCLEOTIDE SEQUENCE [LARGE SCALE GENOMIC DNA]</scope>
    <source>
        <strain evidence="2">WM001</strain>
    </source>
</reference>
<gene>
    <name evidence="2" type="ORF">SteCoe_15522</name>
</gene>